<accession>A0A7N1A7K2</accession>
<evidence type="ECO:0000256" key="4">
    <source>
        <dbReference type="SAM" id="Phobius"/>
    </source>
</evidence>
<feature type="transmembrane region" description="Helical" evidence="4">
    <location>
        <begin position="55"/>
        <end position="78"/>
    </location>
</feature>
<evidence type="ECO:0000256" key="2">
    <source>
        <dbReference type="ARBA" id="ARBA00022692"/>
    </source>
</evidence>
<evidence type="ECO:0000256" key="1">
    <source>
        <dbReference type="ARBA" id="ARBA00004370"/>
    </source>
</evidence>
<dbReference type="AlphaFoldDB" id="A0A7N1A7K2"/>
<keyword evidence="4" id="KW-1133">Transmembrane helix</keyword>
<dbReference type="Proteomes" id="UP000594263">
    <property type="component" value="Unplaced"/>
</dbReference>
<name>A0A7N1A7K2_KALFE</name>
<comment type="subcellular location">
    <subcellularLocation>
        <location evidence="1">Membrane</location>
    </subcellularLocation>
</comment>
<dbReference type="Gene3D" id="1.50.40.10">
    <property type="entry name" value="Mitochondrial carrier domain"/>
    <property type="match status" value="1"/>
</dbReference>
<proteinExistence type="predicted"/>
<evidence type="ECO:0000313" key="6">
    <source>
        <dbReference type="Proteomes" id="UP000594263"/>
    </source>
</evidence>
<sequence length="91" mass="10225">MSLHRPDGEWRRTCYRLGVEMGATSLDIIRPWRLIFTQGSLRKHFEKWKQVRNHLIHVAAANFIAGAAAGCATLFVTYPLDIAHIPLAAGL</sequence>
<dbReference type="SUPFAM" id="SSF103506">
    <property type="entry name" value="Mitochondrial carrier"/>
    <property type="match status" value="1"/>
</dbReference>
<dbReference type="EnsemblPlants" id="Kaladp0102s0144.1.v1.1">
    <property type="protein sequence ID" value="Kaladp0102s0144.1.v1.1"/>
    <property type="gene ID" value="Kaladp0102s0144.v1.1"/>
</dbReference>
<dbReference type="InterPro" id="IPR023395">
    <property type="entry name" value="MCP_dom_sf"/>
</dbReference>
<organism evidence="5 6">
    <name type="scientific">Kalanchoe fedtschenkoi</name>
    <name type="common">Lavender scallops</name>
    <name type="synonym">South American air plant</name>
    <dbReference type="NCBI Taxonomy" id="63787"/>
    <lineage>
        <taxon>Eukaryota</taxon>
        <taxon>Viridiplantae</taxon>
        <taxon>Streptophyta</taxon>
        <taxon>Embryophyta</taxon>
        <taxon>Tracheophyta</taxon>
        <taxon>Spermatophyta</taxon>
        <taxon>Magnoliopsida</taxon>
        <taxon>eudicotyledons</taxon>
        <taxon>Gunneridae</taxon>
        <taxon>Pentapetalae</taxon>
        <taxon>Saxifragales</taxon>
        <taxon>Crassulaceae</taxon>
        <taxon>Kalanchoe</taxon>
    </lineage>
</organism>
<keyword evidence="3 4" id="KW-0472">Membrane</keyword>
<keyword evidence="2 4" id="KW-0812">Transmembrane</keyword>
<dbReference type="EnsemblPlants" id="Kaladp0102s0144.2.v1.1">
    <property type="protein sequence ID" value="Kaladp0102s0144.2.v1.1"/>
    <property type="gene ID" value="Kaladp0102s0144.v1.1"/>
</dbReference>
<evidence type="ECO:0000256" key="3">
    <source>
        <dbReference type="ARBA" id="ARBA00023136"/>
    </source>
</evidence>
<dbReference type="GO" id="GO:0016020">
    <property type="term" value="C:membrane"/>
    <property type="evidence" value="ECO:0007669"/>
    <property type="project" value="UniProtKB-SubCell"/>
</dbReference>
<dbReference type="Gramene" id="Kaladp0102s0144.1.v1.1">
    <property type="protein sequence ID" value="Kaladp0102s0144.1.v1.1"/>
    <property type="gene ID" value="Kaladp0102s0144.v1.1"/>
</dbReference>
<reference evidence="5" key="1">
    <citation type="submission" date="2021-01" db="UniProtKB">
        <authorList>
            <consortium name="EnsemblPlants"/>
        </authorList>
    </citation>
    <scope>IDENTIFICATION</scope>
</reference>
<evidence type="ECO:0000313" key="5">
    <source>
        <dbReference type="EnsemblPlants" id="Kaladp0102s0144.2.v1.1"/>
    </source>
</evidence>
<keyword evidence="6" id="KW-1185">Reference proteome</keyword>
<protein>
    <submittedName>
        <fullName evidence="5">Uncharacterized protein</fullName>
    </submittedName>
</protein>
<dbReference type="Gramene" id="Kaladp0102s0144.2.v1.1">
    <property type="protein sequence ID" value="Kaladp0102s0144.2.v1.1"/>
    <property type="gene ID" value="Kaladp0102s0144.v1.1"/>
</dbReference>